<dbReference type="AlphaFoldDB" id="A0A0P6Z3H7"/>
<dbReference type="RefSeq" id="WP_054532380.1">
    <property type="nucleotide sequence ID" value="NZ_LGKP01000002.1"/>
</dbReference>
<dbReference type="GO" id="GO:0051087">
    <property type="term" value="F:protein-folding chaperone binding"/>
    <property type="evidence" value="ECO:0007669"/>
    <property type="project" value="InterPro"/>
</dbReference>
<accession>A0A0P6Z3H7</accession>
<dbReference type="PANTHER" id="PTHR21237:SF23">
    <property type="entry name" value="GRPE PROTEIN HOMOLOG, MITOCHONDRIAL"/>
    <property type="match status" value="1"/>
</dbReference>
<comment type="function">
    <text evidence="7 10 11">Participates actively in the response to hyperosmotic and heat shock by preventing the aggregation of stress-denatured proteins, in association with DnaK and GrpE. It is the nucleotide exchange factor for DnaK and may function as a thermosensor. Unfolded proteins bind initially to DnaJ; upon interaction with the DnaJ-bound protein, DnaK hydrolyzes its bound ATP, resulting in the formation of a stable complex. GrpE releases ADP from DnaK; ATP binding to DnaK triggers the release of the substrate protein, thus completing the reaction cycle. Several rounds of ATP-dependent interactions between DnaJ, DnaK and GrpE are required for fully efficient folding.</text>
</comment>
<dbReference type="GO" id="GO:0051082">
    <property type="term" value="F:unfolded protein binding"/>
    <property type="evidence" value="ECO:0007669"/>
    <property type="project" value="TreeGrafter"/>
</dbReference>
<dbReference type="InterPro" id="IPR000740">
    <property type="entry name" value="GrpE"/>
</dbReference>
<dbReference type="STRING" id="70996.SE18_00110"/>
<proteinExistence type="inferred from homology"/>
<dbReference type="GO" id="GO:0005737">
    <property type="term" value="C:cytoplasm"/>
    <property type="evidence" value="ECO:0007669"/>
    <property type="project" value="UniProtKB-SubCell"/>
</dbReference>
<evidence type="ECO:0000256" key="7">
    <source>
        <dbReference type="ARBA" id="ARBA00053401"/>
    </source>
</evidence>
<keyword evidence="5 10" id="KW-0346">Stress response</keyword>
<evidence type="ECO:0000256" key="12">
    <source>
        <dbReference type="RuleBase" id="RU004478"/>
    </source>
</evidence>
<feature type="region of interest" description="Disordered" evidence="13">
    <location>
        <begin position="1"/>
        <end position="24"/>
    </location>
</feature>
<keyword evidence="6 10" id="KW-0143">Chaperone</keyword>
<dbReference type="Gene3D" id="2.30.22.10">
    <property type="entry name" value="Head domain of nucleotide exchange factor GrpE"/>
    <property type="match status" value="1"/>
</dbReference>
<name>A0A0P6Z3H7_9CHLR</name>
<reference evidence="14 15" key="1">
    <citation type="submission" date="2015-07" db="EMBL/GenBank/DDBJ databases">
        <title>Whole genome sequence of Herpetosiphon geysericola DSM 7119.</title>
        <authorList>
            <person name="Hemp J."/>
            <person name="Ward L.M."/>
            <person name="Pace L.A."/>
            <person name="Fischer W.W."/>
        </authorList>
    </citation>
    <scope>NUCLEOTIDE SEQUENCE [LARGE SCALE GENOMIC DNA]</scope>
    <source>
        <strain evidence="14 15">DSM 7119</strain>
    </source>
</reference>
<evidence type="ECO:0000256" key="2">
    <source>
        <dbReference type="ARBA" id="ARBA00009054"/>
    </source>
</evidence>
<dbReference type="Proteomes" id="UP000050277">
    <property type="component" value="Unassembled WGS sequence"/>
</dbReference>
<dbReference type="SUPFAM" id="SSF58014">
    <property type="entry name" value="Coiled-coil domain of nucleotide exchange factor GrpE"/>
    <property type="match status" value="1"/>
</dbReference>
<dbReference type="OrthoDB" id="9812586at2"/>
<dbReference type="InterPro" id="IPR009012">
    <property type="entry name" value="GrpE_head"/>
</dbReference>
<evidence type="ECO:0000313" key="15">
    <source>
        <dbReference type="Proteomes" id="UP000050277"/>
    </source>
</evidence>
<dbReference type="GO" id="GO:0006457">
    <property type="term" value="P:protein folding"/>
    <property type="evidence" value="ECO:0007669"/>
    <property type="project" value="InterPro"/>
</dbReference>
<evidence type="ECO:0000313" key="14">
    <source>
        <dbReference type="EMBL" id="KPL91997.1"/>
    </source>
</evidence>
<sequence>MTEEVQAQSTDDTNPQGDPESLNERIATLEREVEEHKTNWMRAIADFKNYKRRTESEREELIRNASAGLMLKLLPVLDDLLLAMGQIPAEIENNQWIGGVKQVQRKFETVLEGAGLQPIPAVDEEFDPNVHEAIMFEEGDEAQSNKVVAELRRGYKLGERVLRPTVVKVGK</sequence>
<keyword evidence="4 10" id="KW-0963">Cytoplasm</keyword>
<dbReference type="PANTHER" id="PTHR21237">
    <property type="entry name" value="GRPE PROTEIN"/>
    <property type="match status" value="1"/>
</dbReference>
<dbReference type="HAMAP" id="MF_01151">
    <property type="entry name" value="GrpE"/>
    <property type="match status" value="1"/>
</dbReference>
<evidence type="ECO:0000256" key="10">
    <source>
        <dbReference type="HAMAP-Rule" id="MF_01151"/>
    </source>
</evidence>
<evidence type="ECO:0000256" key="5">
    <source>
        <dbReference type="ARBA" id="ARBA00023016"/>
    </source>
</evidence>
<protein>
    <recommendedName>
        <fullName evidence="8 10">Protein GrpE</fullName>
    </recommendedName>
    <alternativeName>
        <fullName evidence="9 10">HSP-70 cofactor</fullName>
    </alternativeName>
</protein>
<dbReference type="PROSITE" id="PS01071">
    <property type="entry name" value="GRPE"/>
    <property type="match status" value="1"/>
</dbReference>
<gene>
    <name evidence="10" type="primary">grpE</name>
    <name evidence="14" type="ORF">SE18_00110</name>
</gene>
<dbReference type="CDD" id="cd00446">
    <property type="entry name" value="GrpE"/>
    <property type="match status" value="1"/>
</dbReference>
<evidence type="ECO:0000256" key="9">
    <source>
        <dbReference type="ARBA" id="ARBA00076414"/>
    </source>
</evidence>
<comment type="similarity">
    <text evidence="2 10 12">Belongs to the GrpE family.</text>
</comment>
<dbReference type="PRINTS" id="PR00773">
    <property type="entry name" value="GRPEPROTEIN"/>
</dbReference>
<dbReference type="GO" id="GO:0000774">
    <property type="term" value="F:adenyl-nucleotide exchange factor activity"/>
    <property type="evidence" value="ECO:0007669"/>
    <property type="project" value="InterPro"/>
</dbReference>
<dbReference type="FunFam" id="2.30.22.10:FF:000001">
    <property type="entry name" value="Protein GrpE"/>
    <property type="match status" value="1"/>
</dbReference>
<comment type="subcellular location">
    <subcellularLocation>
        <location evidence="1 10">Cytoplasm</location>
    </subcellularLocation>
</comment>
<dbReference type="GO" id="GO:0042803">
    <property type="term" value="F:protein homodimerization activity"/>
    <property type="evidence" value="ECO:0007669"/>
    <property type="project" value="InterPro"/>
</dbReference>
<evidence type="ECO:0000256" key="1">
    <source>
        <dbReference type="ARBA" id="ARBA00004496"/>
    </source>
</evidence>
<dbReference type="InterPro" id="IPR013805">
    <property type="entry name" value="GrpE_CC"/>
</dbReference>
<dbReference type="SUPFAM" id="SSF51064">
    <property type="entry name" value="Head domain of nucleotide exchange factor GrpE"/>
    <property type="match status" value="1"/>
</dbReference>
<evidence type="ECO:0000256" key="3">
    <source>
        <dbReference type="ARBA" id="ARBA00011738"/>
    </source>
</evidence>
<evidence type="ECO:0000256" key="13">
    <source>
        <dbReference type="SAM" id="MobiDB-lite"/>
    </source>
</evidence>
<evidence type="ECO:0000256" key="6">
    <source>
        <dbReference type="ARBA" id="ARBA00023186"/>
    </source>
</evidence>
<keyword evidence="15" id="KW-1185">Reference proteome</keyword>
<evidence type="ECO:0000256" key="11">
    <source>
        <dbReference type="RuleBase" id="RU000639"/>
    </source>
</evidence>
<dbReference type="EMBL" id="LGKP01000002">
    <property type="protein sequence ID" value="KPL91997.1"/>
    <property type="molecule type" value="Genomic_DNA"/>
</dbReference>
<dbReference type="PATRIC" id="fig|70996.4.peg.2557"/>
<comment type="subunit">
    <text evidence="3 10">Homodimer.</text>
</comment>
<dbReference type="Pfam" id="PF01025">
    <property type="entry name" value="GrpE"/>
    <property type="match status" value="1"/>
</dbReference>
<evidence type="ECO:0000256" key="8">
    <source>
        <dbReference type="ARBA" id="ARBA00072274"/>
    </source>
</evidence>
<evidence type="ECO:0000256" key="4">
    <source>
        <dbReference type="ARBA" id="ARBA00022490"/>
    </source>
</evidence>
<dbReference type="Gene3D" id="3.90.20.20">
    <property type="match status" value="1"/>
</dbReference>
<organism evidence="14 15">
    <name type="scientific">Herpetosiphon geysericola</name>
    <dbReference type="NCBI Taxonomy" id="70996"/>
    <lineage>
        <taxon>Bacteria</taxon>
        <taxon>Bacillati</taxon>
        <taxon>Chloroflexota</taxon>
        <taxon>Chloroflexia</taxon>
        <taxon>Herpetosiphonales</taxon>
        <taxon>Herpetosiphonaceae</taxon>
        <taxon>Herpetosiphon</taxon>
    </lineage>
</organism>
<comment type="caution">
    <text evidence="14">The sequence shown here is derived from an EMBL/GenBank/DDBJ whole genome shotgun (WGS) entry which is preliminary data.</text>
</comment>
<feature type="compositionally biased region" description="Polar residues" evidence="13">
    <location>
        <begin position="1"/>
        <end position="16"/>
    </location>
</feature>